<sequence length="394" mass="45890">MTTNEILEKMKSMQPLMRANSNNKSKIDSRKQFLKYGVQQTIQTLWSNFPKLQTDADDSSEELKGLKTAGNLLNFQLLETILYNSGIAALKDDFNVAEVLDYLEVKGEIKFLKTRLTFGNSTRPFVVFEEYNFDDNGKLIFNYSLVVPEKMDADEARKMLFNVFNYRPTVPVEIPYKIFYNNCLKVPDLALVNEEFFTLLNKDIEVLIKDSYLSAPWIFSIENASVKKQIEEGLEDLSKRFISLNPQLQMYDYDPLRILQSQSQSQIIIQKIEKNISWIKKFGYFKQDSSDFGTKNMHNVEAQEINSDFEDYIEAKANLRELQLLDFFNKFYKYLNINKVLIYGSTEWLITEARKYTVNQNGAQINSGMQSEENNNDNRESFNDGTETNEENND</sequence>
<evidence type="ECO:0000313" key="3">
    <source>
        <dbReference type="Proteomes" id="UP000029712"/>
    </source>
</evidence>
<protein>
    <submittedName>
        <fullName evidence="2">Htpn</fullName>
    </submittedName>
</protein>
<gene>
    <name evidence="2" type="ORF">KN71_003000</name>
</gene>
<organism evidence="2 3">
    <name type="scientific">Metamycoplasma hominis</name>
    <name type="common">Mycoplasma hominis</name>
    <dbReference type="NCBI Taxonomy" id="2098"/>
    <lineage>
        <taxon>Bacteria</taxon>
        <taxon>Bacillati</taxon>
        <taxon>Mycoplasmatota</taxon>
        <taxon>Mycoplasmoidales</taxon>
        <taxon>Metamycoplasmataceae</taxon>
        <taxon>Metamycoplasma</taxon>
    </lineage>
</organism>
<reference evidence="2 3" key="1">
    <citation type="submission" date="2014-08" db="EMBL/GenBank/DDBJ databases">
        <authorList>
            <person name="Kuleshov K."/>
            <person name="Dedkov V."/>
            <person name="Markelov M."/>
            <person name="Pimkina E."/>
        </authorList>
    </citation>
    <scope>NUCLEOTIDE SEQUENCE [LARGE SCALE GENOMIC DNA]</scope>
    <source>
        <strain evidence="3">TOA</strain>
    </source>
</reference>
<reference evidence="2 3" key="2">
    <citation type="submission" date="2018-10" db="EMBL/GenBank/DDBJ databases">
        <title>Detection and isolation of Mycoplasma hominis as a predominant microorganism from pelvic cavity of patient with salpingitis and tubo-ovarian abscess.</title>
        <authorList>
            <person name="Guschin A.E."/>
            <person name="Khayrullina G.A."/>
            <person name="Rakovskaya I.V."/>
            <person name="Shelenkov A.A."/>
            <person name="Shagin D.A."/>
        </authorList>
    </citation>
    <scope>NUCLEOTIDE SEQUENCE [LARGE SCALE GENOMIC DNA]</scope>
    <source>
        <strain evidence="3">TOA</strain>
    </source>
</reference>
<feature type="region of interest" description="Disordered" evidence="1">
    <location>
        <begin position="366"/>
        <end position="394"/>
    </location>
</feature>
<proteinExistence type="predicted"/>
<dbReference type="Proteomes" id="UP000029712">
    <property type="component" value="Chromosome"/>
</dbReference>
<name>A0A454CAH3_METHO</name>
<dbReference type="AlphaFoldDB" id="A0A454CAH3"/>
<accession>A0A454CAH3</accession>
<dbReference type="EMBL" id="CP033021">
    <property type="protein sequence ID" value="AYN65636.1"/>
    <property type="molecule type" value="Genomic_DNA"/>
</dbReference>
<dbReference type="OrthoDB" id="397767at2"/>
<dbReference type="RefSeq" id="WP_052039042.1">
    <property type="nucleotide sequence ID" value="NZ_CP032849.1"/>
</dbReference>
<evidence type="ECO:0000256" key="1">
    <source>
        <dbReference type="SAM" id="MobiDB-lite"/>
    </source>
</evidence>
<evidence type="ECO:0000313" key="2">
    <source>
        <dbReference type="EMBL" id="AYN65636.1"/>
    </source>
</evidence>